<name>A0A822N933_9VIBR</name>
<sequence>MFAAIVKINTLVVVSKAKTGSNGHIMVTRELLLRSKECVAFSIEQVIALNSFSSTVGSALIEAGIHFFDGLEP</sequence>
<comment type="caution">
    <text evidence="1">The sequence shown here is derived from an EMBL/GenBank/DDBJ whole genome shotgun (WGS) entry which is preliminary data.</text>
</comment>
<reference evidence="2" key="1">
    <citation type="submission" date="2014-06" db="EMBL/GenBank/DDBJ databases">
        <authorList>
            <person name="Le Roux Frederique"/>
        </authorList>
    </citation>
    <scope>NUCLEOTIDE SEQUENCE [LARGE SCALE GENOMIC DNA]</scope>
    <source>
        <strain evidence="2">J5-5</strain>
    </source>
</reference>
<dbReference type="AlphaFoldDB" id="A0A822N933"/>
<evidence type="ECO:0000313" key="2">
    <source>
        <dbReference type="Proteomes" id="UP000049495"/>
    </source>
</evidence>
<evidence type="ECO:0000313" key="1">
    <source>
        <dbReference type="EMBL" id="CDT70029.1"/>
    </source>
</evidence>
<accession>A0A822N933</accession>
<organism evidence="1 2">
    <name type="scientific">Vibrio crassostreae</name>
    <dbReference type="NCBI Taxonomy" id="246167"/>
    <lineage>
        <taxon>Bacteria</taxon>
        <taxon>Pseudomonadati</taxon>
        <taxon>Pseudomonadota</taxon>
        <taxon>Gammaproteobacteria</taxon>
        <taxon>Vibrionales</taxon>
        <taxon>Vibrionaceae</taxon>
        <taxon>Vibrio</taxon>
    </lineage>
</organism>
<dbReference type="Proteomes" id="UP000049495">
    <property type="component" value="Unassembled WGS sequence"/>
</dbReference>
<protein>
    <submittedName>
        <fullName evidence="1">Uncharacterized protein</fullName>
    </submittedName>
</protein>
<proteinExistence type="predicted"/>
<gene>
    <name evidence="1" type="ORF">VCR5J5_80031</name>
</gene>
<dbReference type="EMBL" id="CCJV01000144">
    <property type="protein sequence ID" value="CDT70029.1"/>
    <property type="molecule type" value="Genomic_DNA"/>
</dbReference>